<feature type="compositionally biased region" description="Polar residues" evidence="1">
    <location>
        <begin position="481"/>
        <end position="499"/>
    </location>
</feature>
<feature type="compositionally biased region" description="Basic and acidic residues" evidence="1">
    <location>
        <begin position="609"/>
        <end position="620"/>
    </location>
</feature>
<gene>
    <name evidence="2" type="ORF">SAY87_007043</name>
</gene>
<accession>A0AAN7PZV1</accession>
<feature type="region of interest" description="Disordered" evidence="1">
    <location>
        <begin position="383"/>
        <end position="499"/>
    </location>
</feature>
<feature type="compositionally biased region" description="Low complexity" evidence="1">
    <location>
        <begin position="1"/>
        <end position="16"/>
    </location>
</feature>
<proteinExistence type="predicted"/>
<dbReference type="EMBL" id="JAXIOK010000013">
    <property type="protein sequence ID" value="KAK4756916.1"/>
    <property type="molecule type" value="Genomic_DNA"/>
</dbReference>
<feature type="region of interest" description="Disordered" evidence="1">
    <location>
        <begin position="160"/>
        <end position="228"/>
    </location>
</feature>
<feature type="compositionally biased region" description="Polar residues" evidence="1">
    <location>
        <begin position="337"/>
        <end position="349"/>
    </location>
</feature>
<feature type="compositionally biased region" description="Polar residues" evidence="1">
    <location>
        <begin position="1076"/>
        <end position="1090"/>
    </location>
</feature>
<dbReference type="PANTHER" id="PTHR31115">
    <property type="entry name" value="OS05G0107300 PROTEIN"/>
    <property type="match status" value="1"/>
</dbReference>
<feature type="compositionally biased region" description="Basic and acidic residues" evidence="1">
    <location>
        <begin position="580"/>
        <end position="590"/>
    </location>
</feature>
<comment type="caution">
    <text evidence="2">The sequence shown here is derived from an EMBL/GenBank/DDBJ whole genome shotgun (WGS) entry which is preliminary data.</text>
</comment>
<feature type="region of interest" description="Disordered" evidence="1">
    <location>
        <begin position="530"/>
        <end position="653"/>
    </location>
</feature>
<protein>
    <submittedName>
        <fullName evidence="2">Uncharacterized protein</fullName>
    </submittedName>
</protein>
<feature type="region of interest" description="Disordered" evidence="1">
    <location>
        <begin position="1039"/>
        <end position="1107"/>
    </location>
</feature>
<feature type="compositionally biased region" description="Basic and acidic residues" evidence="1">
    <location>
        <begin position="205"/>
        <end position="215"/>
    </location>
</feature>
<sequence length="1215" mass="133184">MPSSSKLDLSSGSPDKQLYVSGHCRPQAMIPMDRSGSFRESMETSPASSLHAVPRNSSVIAQTDVLNFFQCLPFDSKLLALDHKSNRQGDLKRNVAVALGCSPDSPANILKGKLVALPSPEELKRVKLGLRESSSKARERAKTFTEALSLLSKSFPSLSTKKRSRSDVSSNDRSGSMFSSDRPVLGHVIGKAGPQSNITANAFEQEVHKPEESTKKRPRTSLVDVKQKVQGHVPARASGLVDREKVFPKLAGSSSICEDRTKSIGLDGWEKSKTKKRSGIRPDATSVISTKPIDGHRELKQGVQQKLVSDARKILNSEAHEFRQGFLSGTLGVGKSEATSQQTGMSMRVSSPKLDQDGSSFPGDMRDRPLNSDKERLNLITMNKSNYRDDFNSASPTSSTRMNTSIRGPRTGSSTIPKSAQIMNRVNGPINWEVPHSTNRPAAVGANNKKRSASVQSSSPPASQWSGQHPKTSRTGRRTNLGPSISSNDEASPLDTTSDVGGSHIGLGILRRFSDSSPQLVKLKGDLLSSSTLSEGEDSGTAEIKSRDRLKESDEMDEKSGQHVQKVPPAVILSRKTKIVPREDHRDGTKRQGRNGRSFTSTRSLLQVRAEKLGHEETGKQLRTARHGLDKTESKAGRQSTRKLSDRRSYTRKRHASVNTSADFLVGLDDGQEELLVAANAVINPTDESLKSFWKEMEPLFGFISDIDIDYLKEQGNFRSTMQMSTLNIHVATDDLSSPRNALGSSETEIHAGDQTRISLFERCLAALIPDEGSSINADDELRMGVYKSTHGLKEELESNGFSYESTQHSVSAVNGYMVTCMPEYQGHVNDMQIALVNEKLMLEIQSIATFPEGMLSRDPVESAEIDGEIDQLVDSYHMQVSKKNALLDKLFKPVLGTKESQERDFEQLALDKLVAMAYEKYMMFCAPTGGKGSNNKMAKQASLAFMKRTLDRCRQFEKTGKSCFHEPSFRDIFHSGSSHLSLARLTASKKLQRSPSQLQLAQVDQYDINCSHLPNNLSGKGKGDAGPNRVKKREMSLEEVVGGNSFSVPLSSSTKGKRSDRDRDGRGHGREVISRSVNAKGNGLAVSNTKGERKSKARPKQKMSQLSESITDLVENSANQSKSMMVSGLKLTEVARASNSNEKMECGSDQLEDPLDFSSLQLPGIDDFGVSDDIGGQAQDLASWLNFDDDNLQDDDFTGLEIPMDDLSDLNMMV</sequence>
<feature type="compositionally biased region" description="Polar residues" evidence="1">
    <location>
        <begin position="595"/>
        <end position="605"/>
    </location>
</feature>
<dbReference type="AlphaFoldDB" id="A0AAN7PZV1"/>
<dbReference type="PANTHER" id="PTHR31115:SF3">
    <property type="entry name" value="EXPRESSED PROTEIN"/>
    <property type="match status" value="1"/>
</dbReference>
<evidence type="ECO:0000256" key="1">
    <source>
        <dbReference type="SAM" id="MobiDB-lite"/>
    </source>
</evidence>
<name>A0AAN7PZV1_9MYRT</name>
<keyword evidence="3" id="KW-1185">Reference proteome</keyword>
<evidence type="ECO:0000313" key="3">
    <source>
        <dbReference type="Proteomes" id="UP001345219"/>
    </source>
</evidence>
<reference evidence="2 3" key="1">
    <citation type="journal article" date="2023" name="Hortic Res">
        <title>Pangenome of water caltrop reveals structural variations and asymmetric subgenome divergence after allopolyploidization.</title>
        <authorList>
            <person name="Zhang X."/>
            <person name="Chen Y."/>
            <person name="Wang L."/>
            <person name="Yuan Y."/>
            <person name="Fang M."/>
            <person name="Shi L."/>
            <person name="Lu R."/>
            <person name="Comes H.P."/>
            <person name="Ma Y."/>
            <person name="Chen Y."/>
            <person name="Huang G."/>
            <person name="Zhou Y."/>
            <person name="Zheng Z."/>
            <person name="Qiu Y."/>
        </authorList>
    </citation>
    <scope>NUCLEOTIDE SEQUENCE [LARGE SCALE GENOMIC DNA]</scope>
    <source>
        <tissue evidence="2">Roots</tissue>
    </source>
</reference>
<feature type="compositionally biased region" description="Polar residues" evidence="1">
    <location>
        <begin position="392"/>
        <end position="424"/>
    </location>
</feature>
<organism evidence="2 3">
    <name type="scientific">Trapa incisa</name>
    <dbReference type="NCBI Taxonomy" id="236973"/>
    <lineage>
        <taxon>Eukaryota</taxon>
        <taxon>Viridiplantae</taxon>
        <taxon>Streptophyta</taxon>
        <taxon>Embryophyta</taxon>
        <taxon>Tracheophyta</taxon>
        <taxon>Spermatophyta</taxon>
        <taxon>Magnoliopsida</taxon>
        <taxon>eudicotyledons</taxon>
        <taxon>Gunneridae</taxon>
        <taxon>Pentapetalae</taxon>
        <taxon>rosids</taxon>
        <taxon>malvids</taxon>
        <taxon>Myrtales</taxon>
        <taxon>Lythraceae</taxon>
        <taxon>Trapa</taxon>
    </lineage>
</organism>
<feature type="compositionally biased region" description="Basic and acidic residues" evidence="1">
    <location>
        <begin position="627"/>
        <end position="636"/>
    </location>
</feature>
<feature type="compositionally biased region" description="Basic and acidic residues" evidence="1">
    <location>
        <begin position="544"/>
        <end position="561"/>
    </location>
</feature>
<feature type="region of interest" description="Disordered" evidence="1">
    <location>
        <begin position="337"/>
        <end position="371"/>
    </location>
</feature>
<feature type="region of interest" description="Disordered" evidence="1">
    <location>
        <begin position="1"/>
        <end position="20"/>
    </location>
</feature>
<feature type="compositionally biased region" description="Basic and acidic residues" evidence="1">
    <location>
        <begin position="1058"/>
        <end position="1074"/>
    </location>
</feature>
<dbReference type="Proteomes" id="UP001345219">
    <property type="component" value="Chromosome 6"/>
</dbReference>
<feature type="compositionally biased region" description="Low complexity" evidence="1">
    <location>
        <begin position="167"/>
        <end position="176"/>
    </location>
</feature>
<feature type="compositionally biased region" description="Low complexity" evidence="1">
    <location>
        <begin position="453"/>
        <end position="466"/>
    </location>
</feature>
<evidence type="ECO:0000313" key="2">
    <source>
        <dbReference type="EMBL" id="KAK4756916.1"/>
    </source>
</evidence>